<comment type="caution">
    <text evidence="1">The sequence shown here is derived from an EMBL/GenBank/DDBJ whole genome shotgun (WGS) entry which is preliminary data.</text>
</comment>
<evidence type="ECO:0000313" key="1">
    <source>
        <dbReference type="EMBL" id="MDA0632286.1"/>
    </source>
</evidence>
<dbReference type="RefSeq" id="WP_270153057.1">
    <property type="nucleotide sequence ID" value="NZ_JAPNNL010000005.1"/>
</dbReference>
<reference evidence="1" key="1">
    <citation type="submission" date="2022-11" db="EMBL/GenBank/DDBJ databases">
        <title>Nonomuraea corallina sp. nov., a new species of the genus Nonomuraea isolated from sea side sediment in Thai sea.</title>
        <authorList>
            <person name="Ngamcharungchit C."/>
            <person name="Matsumoto A."/>
            <person name="Suriyachadkun C."/>
            <person name="Panbangred W."/>
            <person name="Inahashi Y."/>
            <person name="Intra B."/>
        </authorList>
    </citation>
    <scope>NUCLEOTIDE SEQUENCE</scope>
    <source>
        <strain evidence="1">MCN248</strain>
    </source>
</reference>
<name>A0ABT4S534_9ACTN</name>
<gene>
    <name evidence="1" type="ORF">OUY22_02585</name>
</gene>
<dbReference type="EMBL" id="JAPNNL010000005">
    <property type="protein sequence ID" value="MDA0632286.1"/>
    <property type="molecule type" value="Genomic_DNA"/>
</dbReference>
<dbReference type="Proteomes" id="UP001144036">
    <property type="component" value="Unassembled WGS sequence"/>
</dbReference>
<accession>A0ABT4S534</accession>
<organism evidence="1 2">
    <name type="scientific">Nonomuraea corallina</name>
    <dbReference type="NCBI Taxonomy" id="2989783"/>
    <lineage>
        <taxon>Bacteria</taxon>
        <taxon>Bacillati</taxon>
        <taxon>Actinomycetota</taxon>
        <taxon>Actinomycetes</taxon>
        <taxon>Streptosporangiales</taxon>
        <taxon>Streptosporangiaceae</taxon>
        <taxon>Nonomuraea</taxon>
    </lineage>
</organism>
<protein>
    <submittedName>
        <fullName evidence="1">Uncharacterized protein</fullName>
    </submittedName>
</protein>
<evidence type="ECO:0000313" key="2">
    <source>
        <dbReference type="Proteomes" id="UP001144036"/>
    </source>
</evidence>
<keyword evidence="2" id="KW-1185">Reference proteome</keyword>
<proteinExistence type="predicted"/>
<sequence length="50" mass="5791">MEMTSHNEFDRREGRGPVLVDIADIIVSEESVAALQDRQLWMRPQRDVGH</sequence>